<dbReference type="OrthoDB" id="9806127at2"/>
<dbReference type="Pfam" id="PF00664">
    <property type="entry name" value="ABC_membrane"/>
    <property type="match status" value="1"/>
</dbReference>
<dbReference type="InterPro" id="IPR003593">
    <property type="entry name" value="AAA+_ATPase"/>
</dbReference>
<dbReference type="PANTHER" id="PTHR24221">
    <property type="entry name" value="ATP-BINDING CASSETTE SUB-FAMILY B"/>
    <property type="match status" value="1"/>
</dbReference>
<feature type="transmembrane region" description="Helical" evidence="7">
    <location>
        <begin position="54"/>
        <end position="72"/>
    </location>
</feature>
<dbReference type="CDD" id="cd18582">
    <property type="entry name" value="ABC_6TM_ATM1_ABCB7"/>
    <property type="match status" value="1"/>
</dbReference>
<evidence type="ECO:0000256" key="2">
    <source>
        <dbReference type="ARBA" id="ARBA00022692"/>
    </source>
</evidence>
<keyword evidence="5 7" id="KW-1133">Transmembrane helix</keyword>
<keyword evidence="2 7" id="KW-0812">Transmembrane</keyword>
<dbReference type="InterPro" id="IPR017871">
    <property type="entry name" value="ABC_transporter-like_CS"/>
</dbReference>
<dbReference type="PROSITE" id="PS50893">
    <property type="entry name" value="ABC_TRANSPORTER_2"/>
    <property type="match status" value="1"/>
</dbReference>
<dbReference type="InterPro" id="IPR011527">
    <property type="entry name" value="ABC1_TM_dom"/>
</dbReference>
<dbReference type="SUPFAM" id="SSF52540">
    <property type="entry name" value="P-loop containing nucleoside triphosphate hydrolases"/>
    <property type="match status" value="1"/>
</dbReference>
<dbReference type="InterPro" id="IPR027417">
    <property type="entry name" value="P-loop_NTPase"/>
</dbReference>
<accession>A0A418XZ65</accession>
<dbReference type="EMBL" id="QYYA01000002">
    <property type="protein sequence ID" value="RJG18301.1"/>
    <property type="molecule type" value="Genomic_DNA"/>
</dbReference>
<feature type="transmembrane region" description="Helical" evidence="7">
    <location>
        <begin position="282"/>
        <end position="300"/>
    </location>
</feature>
<dbReference type="InterPro" id="IPR036640">
    <property type="entry name" value="ABC1_TM_sf"/>
</dbReference>
<dbReference type="GO" id="GO:0140359">
    <property type="term" value="F:ABC-type transporter activity"/>
    <property type="evidence" value="ECO:0007669"/>
    <property type="project" value="InterPro"/>
</dbReference>
<evidence type="ECO:0000313" key="10">
    <source>
        <dbReference type="EMBL" id="RJG18301.1"/>
    </source>
</evidence>
<dbReference type="Gene3D" id="3.40.50.300">
    <property type="entry name" value="P-loop containing nucleotide triphosphate hydrolases"/>
    <property type="match status" value="1"/>
</dbReference>
<dbReference type="AlphaFoldDB" id="A0A418XZ65"/>
<evidence type="ECO:0000256" key="3">
    <source>
        <dbReference type="ARBA" id="ARBA00022741"/>
    </source>
</evidence>
<evidence type="ECO:0000256" key="6">
    <source>
        <dbReference type="ARBA" id="ARBA00023136"/>
    </source>
</evidence>
<gene>
    <name evidence="10" type="ORF">D4A39_07460</name>
</gene>
<dbReference type="PROSITE" id="PS50929">
    <property type="entry name" value="ABC_TM1F"/>
    <property type="match status" value="1"/>
</dbReference>
<dbReference type="PANTHER" id="PTHR24221:SF654">
    <property type="entry name" value="ATP-BINDING CASSETTE SUB-FAMILY B MEMBER 6"/>
    <property type="match status" value="1"/>
</dbReference>
<evidence type="ECO:0000259" key="9">
    <source>
        <dbReference type="PROSITE" id="PS50929"/>
    </source>
</evidence>
<keyword evidence="11" id="KW-1185">Reference proteome</keyword>
<keyword evidence="4 10" id="KW-0067">ATP-binding</keyword>
<comment type="subcellular location">
    <subcellularLocation>
        <location evidence="1">Cell membrane</location>
        <topology evidence="1">Multi-pass membrane protein</topology>
    </subcellularLocation>
</comment>
<dbReference type="GO" id="GO:0005524">
    <property type="term" value="F:ATP binding"/>
    <property type="evidence" value="ECO:0007669"/>
    <property type="project" value="UniProtKB-KW"/>
</dbReference>
<dbReference type="SMART" id="SM00382">
    <property type="entry name" value="AAA"/>
    <property type="match status" value="1"/>
</dbReference>
<evidence type="ECO:0000313" key="11">
    <source>
        <dbReference type="Proteomes" id="UP000283734"/>
    </source>
</evidence>
<dbReference type="Proteomes" id="UP000283734">
    <property type="component" value="Unassembled WGS sequence"/>
</dbReference>
<feature type="domain" description="ABC transmembrane type-1" evidence="9">
    <location>
        <begin position="22"/>
        <end position="302"/>
    </location>
</feature>
<dbReference type="InterPro" id="IPR039421">
    <property type="entry name" value="Type_1_exporter"/>
</dbReference>
<feature type="domain" description="ABC transporter" evidence="8">
    <location>
        <begin position="331"/>
        <end position="562"/>
    </location>
</feature>
<evidence type="ECO:0000256" key="5">
    <source>
        <dbReference type="ARBA" id="ARBA00022989"/>
    </source>
</evidence>
<reference evidence="10 11" key="1">
    <citation type="submission" date="2018-09" db="EMBL/GenBank/DDBJ databases">
        <title>Alcanivorax profundi sp. nov., isolated from 1000 m-depth seawater of the Mariana Trench.</title>
        <authorList>
            <person name="Liu J."/>
        </authorList>
    </citation>
    <scope>NUCLEOTIDE SEQUENCE [LARGE SCALE GENOMIC DNA]</scope>
    <source>
        <strain evidence="10 11">MTEO17</strain>
    </source>
</reference>
<evidence type="ECO:0000256" key="4">
    <source>
        <dbReference type="ARBA" id="ARBA00022840"/>
    </source>
</evidence>
<dbReference type="Gene3D" id="1.20.1560.10">
    <property type="entry name" value="ABC transporter type 1, transmembrane domain"/>
    <property type="match status" value="1"/>
</dbReference>
<dbReference type="RefSeq" id="WP_119917796.1">
    <property type="nucleotide sequence ID" value="NZ_QYYA01000002.1"/>
</dbReference>
<dbReference type="GO" id="GO:0005886">
    <property type="term" value="C:plasma membrane"/>
    <property type="evidence" value="ECO:0007669"/>
    <property type="project" value="UniProtKB-SubCell"/>
</dbReference>
<feature type="transmembrane region" description="Helical" evidence="7">
    <location>
        <begin position="157"/>
        <end position="175"/>
    </location>
</feature>
<name>A0A418XZ65_9GAMM</name>
<feature type="transmembrane region" description="Helical" evidence="7">
    <location>
        <begin position="245"/>
        <end position="262"/>
    </location>
</feature>
<dbReference type="GO" id="GO:0034040">
    <property type="term" value="F:ATPase-coupled lipid transmembrane transporter activity"/>
    <property type="evidence" value="ECO:0007669"/>
    <property type="project" value="TreeGrafter"/>
</dbReference>
<proteinExistence type="predicted"/>
<organism evidence="10 11">
    <name type="scientific">Alcanivorax profundi</name>
    <dbReference type="NCBI Taxonomy" id="2338368"/>
    <lineage>
        <taxon>Bacteria</taxon>
        <taxon>Pseudomonadati</taxon>
        <taxon>Pseudomonadota</taxon>
        <taxon>Gammaproteobacteria</taxon>
        <taxon>Oceanospirillales</taxon>
        <taxon>Alcanivoracaceae</taxon>
        <taxon>Alcanivorax</taxon>
    </lineage>
</organism>
<dbReference type="InterPro" id="IPR003439">
    <property type="entry name" value="ABC_transporter-like_ATP-bd"/>
</dbReference>
<dbReference type="Pfam" id="PF00005">
    <property type="entry name" value="ABC_tran"/>
    <property type="match status" value="1"/>
</dbReference>
<keyword evidence="3" id="KW-0547">Nucleotide-binding</keyword>
<sequence length="576" mass="63539">MLAYRLIRDTLYRHALASVSTLGLLASSRALQAGIPLLFASLVSQFDSHDTTDIVFWLLAGYVLASLSVVVTDEVRQILFLPLIQRVQRQFMAQALAALHAKTNGFHSRHASPKLTQMLTRAAWSLESLSSVGLFNLLPNALYCLIAAIILGWSQGLAFFAILVVTLAVYVRFTMHIADTQKNLYAQRIQADNQVHAMIGDSLANHEIVQQFENTESESLRLLSRQHSLHQHWRAQQQHLSRSKIIQSLIVHSGLGLMLFLTVRDMQNGHASVADLVMVNMYMLQVFAPLQAVGLLYTAFIQAKTDIQNLEVLELEPPDPEAEAPAPSRSISIEHVSVYSEEGESLLKDVTLDVTTGSTVAIVGQSGAGKSVLMKVLAGVIHPAEGRLCYDGNPVHANGRMRQTLYLSQRTGIFNDTLEYNIRFASPLCSDAELADALSACRVDSVIAQHDAGLQTLCGEAGERLSGGERQRVALARAWLTTKPVLILDEATSQLDRINESTILKRFLARPQGETRFIITHRLDSIRNADWIVLMEKGSVAAQGTHSHLLNHSPLYRQLLDAASTPSQPNDSEDEH</sequence>
<comment type="caution">
    <text evidence="10">The sequence shown here is derived from an EMBL/GenBank/DDBJ whole genome shotgun (WGS) entry which is preliminary data.</text>
</comment>
<keyword evidence="6 7" id="KW-0472">Membrane</keyword>
<evidence type="ECO:0000256" key="1">
    <source>
        <dbReference type="ARBA" id="ARBA00004651"/>
    </source>
</evidence>
<protein>
    <submittedName>
        <fullName evidence="10">ABC transporter ATP-binding protein</fullName>
    </submittedName>
</protein>
<dbReference type="SUPFAM" id="SSF90123">
    <property type="entry name" value="ABC transporter transmembrane region"/>
    <property type="match status" value="1"/>
</dbReference>
<dbReference type="GO" id="GO:0016887">
    <property type="term" value="F:ATP hydrolysis activity"/>
    <property type="evidence" value="ECO:0007669"/>
    <property type="project" value="InterPro"/>
</dbReference>
<dbReference type="PROSITE" id="PS00211">
    <property type="entry name" value="ABC_TRANSPORTER_1"/>
    <property type="match status" value="1"/>
</dbReference>
<evidence type="ECO:0000259" key="8">
    <source>
        <dbReference type="PROSITE" id="PS50893"/>
    </source>
</evidence>
<feature type="transmembrane region" description="Helical" evidence="7">
    <location>
        <begin position="128"/>
        <end position="151"/>
    </location>
</feature>
<evidence type="ECO:0000256" key="7">
    <source>
        <dbReference type="SAM" id="Phobius"/>
    </source>
</evidence>